<protein>
    <recommendedName>
        <fullName evidence="3">CHAD domain-containing protein</fullName>
    </recommendedName>
</protein>
<accession>A0ABP6ZBM6</accession>
<dbReference type="Proteomes" id="UP001501490">
    <property type="component" value="Unassembled WGS sequence"/>
</dbReference>
<evidence type="ECO:0008006" key="3">
    <source>
        <dbReference type="Google" id="ProtNLM"/>
    </source>
</evidence>
<sequence length="213" mass="23653">MVATELLKLKIADFDPADGALDEPIARLGRILRRTIRFWTPVCEALLDMPDFTALSKTFKDRMCLDLERHEESSLSVAFDAIEYGMGTPSDEFSLSTEEVRRILRVAEEDARNRIESLACQPERYQAGLLARSAAAETRSRRAMTNWGRKRLEGHASRLAALAAAAPDERRHAVETARVHAQLFLCDVQHTLVTLETWGGPACGGTTGNRPSS</sequence>
<organism evidence="1 2">
    <name type="scientific">Microlunatus ginsengisoli</name>
    <dbReference type="NCBI Taxonomy" id="363863"/>
    <lineage>
        <taxon>Bacteria</taxon>
        <taxon>Bacillati</taxon>
        <taxon>Actinomycetota</taxon>
        <taxon>Actinomycetes</taxon>
        <taxon>Propionibacteriales</taxon>
        <taxon>Propionibacteriaceae</taxon>
        <taxon>Microlunatus</taxon>
    </lineage>
</organism>
<dbReference type="EMBL" id="BAABAB010000002">
    <property type="protein sequence ID" value="GAA3603189.1"/>
    <property type="molecule type" value="Genomic_DNA"/>
</dbReference>
<reference evidence="2" key="1">
    <citation type="journal article" date="2019" name="Int. J. Syst. Evol. Microbiol.">
        <title>The Global Catalogue of Microorganisms (GCM) 10K type strain sequencing project: providing services to taxonomists for standard genome sequencing and annotation.</title>
        <authorList>
            <consortium name="The Broad Institute Genomics Platform"/>
            <consortium name="The Broad Institute Genome Sequencing Center for Infectious Disease"/>
            <person name="Wu L."/>
            <person name="Ma J."/>
        </authorList>
    </citation>
    <scope>NUCLEOTIDE SEQUENCE [LARGE SCALE GENOMIC DNA]</scope>
    <source>
        <strain evidence="2">JCM 16929</strain>
    </source>
</reference>
<proteinExistence type="predicted"/>
<name>A0ABP6ZBM6_9ACTN</name>
<evidence type="ECO:0000313" key="2">
    <source>
        <dbReference type="Proteomes" id="UP001501490"/>
    </source>
</evidence>
<dbReference type="RefSeq" id="WP_344801126.1">
    <property type="nucleotide sequence ID" value="NZ_BAABAB010000002.1"/>
</dbReference>
<keyword evidence="2" id="KW-1185">Reference proteome</keyword>
<gene>
    <name evidence="1" type="ORF">GCM10022236_01200</name>
</gene>
<comment type="caution">
    <text evidence="1">The sequence shown here is derived from an EMBL/GenBank/DDBJ whole genome shotgun (WGS) entry which is preliminary data.</text>
</comment>
<evidence type="ECO:0000313" key="1">
    <source>
        <dbReference type="EMBL" id="GAA3603189.1"/>
    </source>
</evidence>